<dbReference type="EMBL" id="NMUH01000599">
    <property type="protein sequence ID" value="MQL81949.1"/>
    <property type="molecule type" value="Genomic_DNA"/>
</dbReference>
<keyword evidence="2" id="KW-1185">Reference proteome</keyword>
<dbReference type="AlphaFoldDB" id="A0A843UQ29"/>
<accession>A0A843UQ29</accession>
<reference evidence="1" key="1">
    <citation type="submission" date="2017-07" db="EMBL/GenBank/DDBJ databases">
        <title>Taro Niue Genome Assembly and Annotation.</title>
        <authorList>
            <person name="Atibalentja N."/>
            <person name="Keating K."/>
            <person name="Fields C.J."/>
        </authorList>
    </citation>
    <scope>NUCLEOTIDE SEQUENCE</scope>
    <source>
        <strain evidence="1">Niue_2</strain>
        <tissue evidence="1">Leaf</tissue>
    </source>
</reference>
<comment type="caution">
    <text evidence="1">The sequence shown here is derived from an EMBL/GenBank/DDBJ whole genome shotgun (WGS) entry which is preliminary data.</text>
</comment>
<proteinExistence type="predicted"/>
<evidence type="ECO:0000313" key="1">
    <source>
        <dbReference type="EMBL" id="MQL81949.1"/>
    </source>
</evidence>
<organism evidence="1 2">
    <name type="scientific">Colocasia esculenta</name>
    <name type="common">Wild taro</name>
    <name type="synonym">Arum esculentum</name>
    <dbReference type="NCBI Taxonomy" id="4460"/>
    <lineage>
        <taxon>Eukaryota</taxon>
        <taxon>Viridiplantae</taxon>
        <taxon>Streptophyta</taxon>
        <taxon>Embryophyta</taxon>
        <taxon>Tracheophyta</taxon>
        <taxon>Spermatophyta</taxon>
        <taxon>Magnoliopsida</taxon>
        <taxon>Liliopsida</taxon>
        <taxon>Araceae</taxon>
        <taxon>Aroideae</taxon>
        <taxon>Colocasieae</taxon>
        <taxon>Colocasia</taxon>
    </lineage>
</organism>
<protein>
    <submittedName>
        <fullName evidence="1">Uncharacterized protein</fullName>
    </submittedName>
</protein>
<sequence length="95" mass="10819">MTNMMGTARRRPTYKKAPMGLICYVEGRVTFPPLHEAFKAIISVKRRGTSSTSRVNQQRRGDRLKYLDDHLGQYGHFRCLGPTRPNNIRSGSVPL</sequence>
<dbReference type="Proteomes" id="UP000652761">
    <property type="component" value="Unassembled WGS sequence"/>
</dbReference>
<evidence type="ECO:0000313" key="2">
    <source>
        <dbReference type="Proteomes" id="UP000652761"/>
    </source>
</evidence>
<gene>
    <name evidence="1" type="ORF">Taro_014416</name>
</gene>
<name>A0A843UQ29_COLES</name>